<organism evidence="6 7">
    <name type="scientific">Toxoplasma gondii MAS</name>
    <dbReference type="NCBI Taxonomy" id="943118"/>
    <lineage>
        <taxon>Eukaryota</taxon>
        <taxon>Sar</taxon>
        <taxon>Alveolata</taxon>
        <taxon>Apicomplexa</taxon>
        <taxon>Conoidasida</taxon>
        <taxon>Coccidia</taxon>
        <taxon>Eucoccidiorida</taxon>
        <taxon>Eimeriorina</taxon>
        <taxon>Sarcocystidae</taxon>
        <taxon>Toxoplasma</taxon>
    </lineage>
</organism>
<dbReference type="PANTHER" id="PTHR45859">
    <property type="entry name" value="TRANSLATION INITIATION FACTOR EIF-2B SUBUNIT BETA"/>
    <property type="match status" value="1"/>
</dbReference>
<dbReference type="GO" id="GO:0005851">
    <property type="term" value="C:eukaryotic translation initiation factor 2B complex"/>
    <property type="evidence" value="ECO:0007669"/>
    <property type="project" value="TreeGrafter"/>
</dbReference>
<evidence type="ECO:0000256" key="5">
    <source>
        <dbReference type="ARBA" id="ARBA00046432"/>
    </source>
</evidence>
<evidence type="ECO:0000256" key="3">
    <source>
        <dbReference type="ARBA" id="ARBA00022540"/>
    </source>
</evidence>
<dbReference type="EMBL" id="AEXC02000160">
    <property type="protein sequence ID" value="KFH17834.1"/>
    <property type="molecule type" value="Genomic_DNA"/>
</dbReference>
<accession>A0A086QZ02</accession>
<dbReference type="Proteomes" id="UP000028821">
    <property type="component" value="Unassembled WGS sequence"/>
</dbReference>
<dbReference type="VEuPathDB" id="ToxoDB:TGMAS_358340"/>
<evidence type="ECO:0000313" key="7">
    <source>
        <dbReference type="Proteomes" id="UP000028821"/>
    </source>
</evidence>
<evidence type="ECO:0000256" key="4">
    <source>
        <dbReference type="ARBA" id="ARBA00022917"/>
    </source>
</evidence>
<evidence type="ECO:0000256" key="2">
    <source>
        <dbReference type="ARBA" id="ARBA00022490"/>
    </source>
</evidence>
<dbReference type="AlphaFoldDB" id="A0A086QZ02"/>
<protein>
    <submittedName>
        <fullName evidence="6">Putative eukaryotic translation initiation factor 2b subunit 2</fullName>
    </submittedName>
</protein>
<dbReference type="GO" id="GO:0003743">
    <property type="term" value="F:translation initiation factor activity"/>
    <property type="evidence" value="ECO:0007669"/>
    <property type="project" value="UniProtKB-KW"/>
</dbReference>
<dbReference type="SUPFAM" id="SSF100950">
    <property type="entry name" value="NagB/RpiA/CoA transferase-like"/>
    <property type="match status" value="1"/>
</dbReference>
<comment type="caution">
    <text evidence="6">The sequence shown here is derived from an EMBL/GenBank/DDBJ whole genome shotgun (WGS) entry which is preliminary data.</text>
</comment>
<name>A0A086QZ02_TOXGO</name>
<evidence type="ECO:0000313" key="6">
    <source>
        <dbReference type="EMBL" id="KFH17834.1"/>
    </source>
</evidence>
<proteinExistence type="predicted"/>
<dbReference type="InterPro" id="IPR037171">
    <property type="entry name" value="NagB/RpiA_transferase-like"/>
</dbReference>
<gene>
    <name evidence="6" type="ORF">TGMAS_358340</name>
</gene>
<keyword evidence="4" id="KW-0648">Protein biosynthesis</keyword>
<comment type="subcellular location">
    <subcellularLocation>
        <location evidence="1">Cytoplasm</location>
        <location evidence="1">Cytosol</location>
    </subcellularLocation>
</comment>
<dbReference type="Gene3D" id="3.40.50.10470">
    <property type="entry name" value="Translation initiation factor eif-2b, domain 2"/>
    <property type="match status" value="1"/>
</dbReference>
<dbReference type="GO" id="GO:0005085">
    <property type="term" value="F:guanyl-nucleotide exchange factor activity"/>
    <property type="evidence" value="ECO:0007669"/>
    <property type="project" value="TreeGrafter"/>
</dbReference>
<sequence length="67" mass="7861">MYCCFPQLLPESAEMENVSVRIPLYDYIPDRLLTVFITEIGPIDPSYLYTLSKQRYHIDDLDLCTLD</sequence>
<reference evidence="6 7" key="1">
    <citation type="submission" date="2014-04" db="EMBL/GenBank/DDBJ databases">
        <authorList>
            <person name="Sibley D."/>
            <person name="Venepally P."/>
            <person name="Karamycheva S."/>
            <person name="Hadjithomas M."/>
            <person name="Khan A."/>
            <person name="Brunk B."/>
            <person name="Roos D."/>
            <person name="Caler E."/>
            <person name="Lorenzi H."/>
        </authorList>
    </citation>
    <scope>NUCLEOTIDE SEQUENCE [LARGE SCALE GENOMIC DNA]</scope>
    <source>
        <strain evidence="6 7">MAS</strain>
    </source>
</reference>
<dbReference type="InterPro" id="IPR051855">
    <property type="entry name" value="eIF2B_beta_subunit"/>
</dbReference>
<evidence type="ECO:0000256" key="1">
    <source>
        <dbReference type="ARBA" id="ARBA00004514"/>
    </source>
</evidence>
<dbReference type="InterPro" id="IPR042529">
    <property type="entry name" value="IF_2B-like_C"/>
</dbReference>
<dbReference type="PANTHER" id="PTHR45859:SF1">
    <property type="entry name" value="TRANSLATION INITIATION FACTOR EIF-2B SUBUNIT BETA"/>
    <property type="match status" value="1"/>
</dbReference>
<comment type="subunit">
    <text evidence="5">Component of the translation initiation factor 2B (eIF2B) complex which is a heterodecamer of two sets of five different subunits: alpha, beta, gamma, delta and epsilon. Subunits alpha, beta and delta comprise a regulatory subcomplex and subunits epsilon and gamma comprise a catalytic subcomplex. Within the complex, the hexameric regulatory complex resides at the center, with the two heterodimeric catalytic subcomplexes bound on opposite sides.</text>
</comment>
<keyword evidence="2" id="KW-0963">Cytoplasm</keyword>
<dbReference type="GO" id="GO:0005829">
    <property type="term" value="C:cytosol"/>
    <property type="evidence" value="ECO:0007669"/>
    <property type="project" value="UniProtKB-SubCell"/>
</dbReference>
<keyword evidence="3 6" id="KW-0396">Initiation factor</keyword>